<evidence type="ECO:0000256" key="5">
    <source>
        <dbReference type="ARBA" id="ARBA00023014"/>
    </source>
</evidence>
<dbReference type="PROSITE" id="PS51085">
    <property type="entry name" value="2FE2S_FER_2"/>
    <property type="match status" value="1"/>
</dbReference>
<reference evidence="8 9" key="1">
    <citation type="submission" date="2018-06" db="EMBL/GenBank/DDBJ databases">
        <title>Genomic Encyclopedia of Type Strains, Phase III (KMG-III): the genomes of soil and plant-associated and newly described type strains.</title>
        <authorList>
            <person name="Whitman W."/>
        </authorList>
    </citation>
    <scope>NUCLEOTIDE SEQUENCE [LARGE SCALE GENOMIC DNA]</scope>
    <source>
        <strain evidence="8 9">CGMCC 4.7090</strain>
    </source>
</reference>
<dbReference type="InterPro" id="IPR002888">
    <property type="entry name" value="2Fe-2S-bd"/>
</dbReference>
<dbReference type="Gene3D" id="1.10.150.120">
    <property type="entry name" value="[2Fe-2S]-binding domain"/>
    <property type="match status" value="1"/>
</dbReference>
<dbReference type="InterPro" id="IPR012675">
    <property type="entry name" value="Beta-grasp_dom_sf"/>
</dbReference>
<dbReference type="GO" id="GO:0046872">
    <property type="term" value="F:metal ion binding"/>
    <property type="evidence" value="ECO:0007669"/>
    <property type="project" value="UniProtKB-KW"/>
</dbReference>
<dbReference type="OrthoDB" id="159930at2"/>
<gene>
    <name evidence="8" type="ORF">B0I29_1318</name>
</gene>
<proteinExistence type="predicted"/>
<dbReference type="SUPFAM" id="SSF54292">
    <property type="entry name" value="2Fe-2S ferredoxin-like"/>
    <property type="match status" value="1"/>
</dbReference>
<evidence type="ECO:0000256" key="4">
    <source>
        <dbReference type="ARBA" id="ARBA00023004"/>
    </source>
</evidence>
<dbReference type="FunFam" id="3.10.20.30:FF:000020">
    <property type="entry name" value="Xanthine dehydrogenase iron-sulfur subunit"/>
    <property type="match status" value="1"/>
</dbReference>
<dbReference type="PANTHER" id="PTHR45331">
    <property type="entry name" value="OXIDOREDUCTASE, IRON-SULPHUR BINDING SUBUNIT-RELATED-RELATED"/>
    <property type="match status" value="1"/>
</dbReference>
<comment type="pathway">
    <text evidence="6">Alkaloid degradation; nicotine degradation.</text>
</comment>
<dbReference type="InterPro" id="IPR052914">
    <property type="entry name" value="Aldehyde_Oxdr_Iron-Sulfur"/>
</dbReference>
<dbReference type="GO" id="GO:0016903">
    <property type="term" value="F:oxidoreductase activity, acting on the aldehyde or oxo group of donors"/>
    <property type="evidence" value="ECO:0007669"/>
    <property type="project" value="TreeGrafter"/>
</dbReference>
<dbReference type="AlphaFoldDB" id="A0A327YY64"/>
<accession>A0A327YY64</accession>
<keyword evidence="1" id="KW-0001">2Fe-2S</keyword>
<dbReference type="RefSeq" id="WP_111655020.1">
    <property type="nucleotide sequence ID" value="NZ_JACHWI010000008.1"/>
</dbReference>
<evidence type="ECO:0000313" key="9">
    <source>
        <dbReference type="Proteomes" id="UP000249341"/>
    </source>
</evidence>
<dbReference type="PROSITE" id="PS00197">
    <property type="entry name" value="2FE2S_FER_1"/>
    <property type="match status" value="1"/>
</dbReference>
<dbReference type="Pfam" id="PF01799">
    <property type="entry name" value="Fer2_2"/>
    <property type="match status" value="1"/>
</dbReference>
<keyword evidence="4" id="KW-0408">Iron</keyword>
<dbReference type="GO" id="GO:0051537">
    <property type="term" value="F:2 iron, 2 sulfur cluster binding"/>
    <property type="evidence" value="ECO:0007669"/>
    <property type="project" value="UniProtKB-KW"/>
</dbReference>
<dbReference type="Gene3D" id="3.10.20.30">
    <property type="match status" value="1"/>
</dbReference>
<evidence type="ECO:0000259" key="7">
    <source>
        <dbReference type="PROSITE" id="PS51085"/>
    </source>
</evidence>
<keyword evidence="5" id="KW-0411">Iron-sulfur</keyword>
<evidence type="ECO:0000313" key="8">
    <source>
        <dbReference type="EMBL" id="RAK25657.1"/>
    </source>
</evidence>
<keyword evidence="2" id="KW-0479">Metal-binding</keyword>
<dbReference type="SUPFAM" id="SSF47741">
    <property type="entry name" value="CO dehydrogenase ISP C-domain like"/>
    <property type="match status" value="1"/>
</dbReference>
<protein>
    <submittedName>
        <fullName evidence="8">Xanthine dehydrogenase YagT iron-sulfur-binding subunit</fullName>
    </submittedName>
</protein>
<sequence length="157" mass="16931">MRLTVNGVDHDLDLDLRTTVLDALREHLGLTGAKKGCDHGQCGACTVLLDGRRVNSCLLLAVAHQDAEITTIEGLNDHPVQRGFLDHDGFQCGYCTPGQICSAVGMLDEVEKGWPSAVTQDSDRLSDSEIKERMSGNLCRCGAYPNMVPAIHQAAGR</sequence>
<name>A0A327YY64_9ACTN</name>
<feature type="domain" description="2Fe-2S ferredoxin-type" evidence="7">
    <location>
        <begin position="1"/>
        <end position="75"/>
    </location>
</feature>
<dbReference type="InterPro" id="IPR001041">
    <property type="entry name" value="2Fe-2S_ferredoxin-type"/>
</dbReference>
<evidence type="ECO:0000256" key="3">
    <source>
        <dbReference type="ARBA" id="ARBA00023002"/>
    </source>
</evidence>
<dbReference type="CDD" id="cd00207">
    <property type="entry name" value="fer2"/>
    <property type="match status" value="1"/>
</dbReference>
<dbReference type="Pfam" id="PF00111">
    <property type="entry name" value="Fer2"/>
    <property type="match status" value="1"/>
</dbReference>
<organism evidence="8 9">
    <name type="scientific">Actinoplanes lutulentus</name>
    <dbReference type="NCBI Taxonomy" id="1287878"/>
    <lineage>
        <taxon>Bacteria</taxon>
        <taxon>Bacillati</taxon>
        <taxon>Actinomycetota</taxon>
        <taxon>Actinomycetes</taxon>
        <taxon>Micromonosporales</taxon>
        <taxon>Micromonosporaceae</taxon>
        <taxon>Actinoplanes</taxon>
    </lineage>
</organism>
<dbReference type="Proteomes" id="UP000249341">
    <property type="component" value="Unassembled WGS sequence"/>
</dbReference>
<keyword evidence="9" id="KW-1185">Reference proteome</keyword>
<dbReference type="EMBL" id="QLMJ01000031">
    <property type="protein sequence ID" value="RAK25657.1"/>
    <property type="molecule type" value="Genomic_DNA"/>
</dbReference>
<dbReference type="InterPro" id="IPR036010">
    <property type="entry name" value="2Fe-2S_ferredoxin-like_sf"/>
</dbReference>
<keyword evidence="3" id="KW-0560">Oxidoreductase</keyword>
<evidence type="ECO:0000256" key="6">
    <source>
        <dbReference type="ARBA" id="ARBA00060707"/>
    </source>
</evidence>
<dbReference type="InterPro" id="IPR036884">
    <property type="entry name" value="2Fe-2S-bd_dom_sf"/>
</dbReference>
<dbReference type="InterPro" id="IPR006058">
    <property type="entry name" value="2Fe2S_fd_BS"/>
</dbReference>
<comment type="caution">
    <text evidence="8">The sequence shown here is derived from an EMBL/GenBank/DDBJ whole genome shotgun (WGS) entry which is preliminary data.</text>
</comment>
<evidence type="ECO:0000256" key="1">
    <source>
        <dbReference type="ARBA" id="ARBA00022714"/>
    </source>
</evidence>
<evidence type="ECO:0000256" key="2">
    <source>
        <dbReference type="ARBA" id="ARBA00022723"/>
    </source>
</evidence>